<accession>A0A7S2VZ07</accession>
<evidence type="ECO:0000313" key="16">
    <source>
        <dbReference type="EMBL" id="CAD9657218.1"/>
    </source>
</evidence>
<keyword evidence="3 12" id="KW-0812">Transmembrane</keyword>
<evidence type="ECO:0000256" key="2">
    <source>
        <dbReference type="ARBA" id="ARBA00022536"/>
    </source>
</evidence>
<keyword evidence="6" id="KW-0106">Calcium</keyword>
<keyword evidence="2" id="KW-0245">EGF-like domain</keyword>
<dbReference type="Pfam" id="PF02225">
    <property type="entry name" value="PA"/>
    <property type="match status" value="1"/>
</dbReference>
<evidence type="ECO:0000256" key="5">
    <source>
        <dbReference type="ARBA" id="ARBA00022737"/>
    </source>
</evidence>
<evidence type="ECO:0000256" key="12">
    <source>
        <dbReference type="SAM" id="Phobius"/>
    </source>
</evidence>
<evidence type="ECO:0000256" key="10">
    <source>
        <dbReference type="ARBA" id="ARBA00037847"/>
    </source>
</evidence>
<feature type="signal peptide" evidence="13">
    <location>
        <begin position="1"/>
        <end position="23"/>
    </location>
</feature>
<dbReference type="GO" id="GO:0016020">
    <property type="term" value="C:membrane"/>
    <property type="evidence" value="ECO:0007669"/>
    <property type="project" value="UniProtKB-SubCell"/>
</dbReference>
<organism evidence="16">
    <name type="scientific">Eucampia antarctica</name>
    <dbReference type="NCBI Taxonomy" id="49252"/>
    <lineage>
        <taxon>Eukaryota</taxon>
        <taxon>Sar</taxon>
        <taxon>Stramenopiles</taxon>
        <taxon>Ochrophyta</taxon>
        <taxon>Bacillariophyta</taxon>
        <taxon>Mediophyceae</taxon>
        <taxon>Biddulphiophycidae</taxon>
        <taxon>Hemiaulales</taxon>
        <taxon>Hemiaulaceae</taxon>
        <taxon>Eucampia</taxon>
    </lineage>
</organism>
<dbReference type="Gene3D" id="3.40.30.10">
    <property type="entry name" value="Glutaredoxin"/>
    <property type="match status" value="1"/>
</dbReference>
<evidence type="ECO:0000256" key="1">
    <source>
        <dbReference type="ARBA" id="ARBA00004479"/>
    </source>
</evidence>
<dbReference type="AlphaFoldDB" id="A0A7S2VZ07"/>
<dbReference type="Gene3D" id="3.50.30.30">
    <property type="match status" value="1"/>
</dbReference>
<gene>
    <name evidence="16" type="ORF">EANT1437_LOCUS1019</name>
</gene>
<evidence type="ECO:0000259" key="14">
    <source>
        <dbReference type="Pfam" id="PF02225"/>
    </source>
</evidence>
<dbReference type="Pfam" id="PF25011">
    <property type="entry name" value="VSR_TRX"/>
    <property type="match status" value="1"/>
</dbReference>
<dbReference type="InterPro" id="IPR056858">
    <property type="entry name" value="VSR_TRX"/>
</dbReference>
<dbReference type="PANTHER" id="PTHR22702">
    <property type="entry name" value="PROTEASE-ASSOCIATED DOMAIN-CONTAINING PROTEIN"/>
    <property type="match status" value="1"/>
</dbReference>
<reference evidence="16" key="1">
    <citation type="submission" date="2021-01" db="EMBL/GenBank/DDBJ databases">
        <authorList>
            <person name="Corre E."/>
            <person name="Pelletier E."/>
            <person name="Niang G."/>
            <person name="Scheremetjew M."/>
            <person name="Finn R."/>
            <person name="Kale V."/>
            <person name="Holt S."/>
            <person name="Cochrane G."/>
            <person name="Meng A."/>
            <person name="Brown T."/>
            <person name="Cohen L."/>
        </authorList>
    </citation>
    <scope>NUCLEOTIDE SEQUENCE</scope>
    <source>
        <strain evidence="16">CCMP1452</strain>
    </source>
</reference>
<keyword evidence="5" id="KW-0677">Repeat</keyword>
<dbReference type="PANTHER" id="PTHR22702:SF1">
    <property type="entry name" value="PROTEASE-ASSOCIATED DOMAIN-CONTAINING PROTEIN 1"/>
    <property type="match status" value="1"/>
</dbReference>
<evidence type="ECO:0000259" key="15">
    <source>
        <dbReference type="Pfam" id="PF25011"/>
    </source>
</evidence>
<keyword evidence="4 13" id="KW-0732">Signal</keyword>
<evidence type="ECO:0008006" key="17">
    <source>
        <dbReference type="Google" id="ProtNLM"/>
    </source>
</evidence>
<keyword evidence="9" id="KW-0325">Glycoprotein</keyword>
<evidence type="ECO:0000256" key="3">
    <source>
        <dbReference type="ARBA" id="ARBA00022692"/>
    </source>
</evidence>
<sequence>MVTTVFRNFSLYLAVWQVSSSLAQDPKGLGSSTSRLQIHVPQTLHKPDGYKHQEALFGFSPYGGSIAQNVYYSNSEFCESDEDTHAGYPEREKDDQDNMAPWPTPFILMVDRGGCSFVQKVRNAQKAGAAGVIIADNQCLCSDSECIRTSNKEDPSAVLGCQSSEPIMADDGSGRDISIPSFLMFKVDAAKIKDEVKENHMVQVEMAWSIPAPDDRVEYELWSYPSNVNSKEFMKTWAPLAKALDYHAKFTPHMFIYDGLKSHCQNDGGENMCYNLCTNQGRYCSTDPDDDLESGISGADVVTESLRRICIWEHYGDEDGIGEKFWKYNEEFLSRCDTPTFFMNSDCVNDAFKQAKIDKDVIERCMHDSGGVTGDTTNQKLSDALDTQTKQGIVVLPTAFVNTVPLRGALSASSVFNAICAGFLDGTQPDICLACAGCPNTVECVANNGCSSGIYAKVARGKQGVSKRLFAFSLLSVCIVFGAAGYWHWKRTQEDMREQVRGILAEYMPLEGGDEDEATNPMEFANKRGGLASLIS</sequence>
<feature type="chain" id="PRO_5031143581" description="PA domain-containing protein" evidence="13">
    <location>
        <begin position="24"/>
        <end position="536"/>
    </location>
</feature>
<evidence type="ECO:0000256" key="7">
    <source>
        <dbReference type="ARBA" id="ARBA00022989"/>
    </source>
</evidence>
<evidence type="ECO:0000256" key="9">
    <source>
        <dbReference type="ARBA" id="ARBA00023180"/>
    </source>
</evidence>
<dbReference type="SUPFAM" id="SSF52025">
    <property type="entry name" value="PA domain"/>
    <property type="match status" value="1"/>
</dbReference>
<dbReference type="EMBL" id="HBHI01002071">
    <property type="protein sequence ID" value="CAD9657218.1"/>
    <property type="molecule type" value="Transcribed_RNA"/>
</dbReference>
<evidence type="ECO:0000256" key="8">
    <source>
        <dbReference type="ARBA" id="ARBA00023136"/>
    </source>
</evidence>
<keyword evidence="7 12" id="KW-1133">Transmembrane helix</keyword>
<feature type="transmembrane region" description="Helical" evidence="12">
    <location>
        <begin position="469"/>
        <end position="489"/>
    </location>
</feature>
<evidence type="ECO:0000256" key="6">
    <source>
        <dbReference type="ARBA" id="ARBA00022837"/>
    </source>
</evidence>
<feature type="compositionally biased region" description="Basic and acidic residues" evidence="11">
    <location>
        <begin position="83"/>
        <end position="96"/>
    </location>
</feature>
<feature type="domain" description="PA" evidence="14">
    <location>
        <begin position="105"/>
        <end position="154"/>
    </location>
</feature>
<dbReference type="InterPro" id="IPR046450">
    <property type="entry name" value="PA_dom_sf"/>
</dbReference>
<protein>
    <recommendedName>
        <fullName evidence="17">PA domain-containing protein</fullName>
    </recommendedName>
</protein>
<dbReference type="GO" id="GO:0012505">
    <property type="term" value="C:endomembrane system"/>
    <property type="evidence" value="ECO:0007669"/>
    <property type="project" value="UniProtKB-SubCell"/>
</dbReference>
<feature type="domain" description="Vacuolar sorting receptor thioredoxin-like" evidence="15">
    <location>
        <begin position="217"/>
        <end position="420"/>
    </location>
</feature>
<feature type="region of interest" description="Disordered" evidence="11">
    <location>
        <begin position="81"/>
        <end position="100"/>
    </location>
</feature>
<evidence type="ECO:0000256" key="11">
    <source>
        <dbReference type="SAM" id="MobiDB-lite"/>
    </source>
</evidence>
<evidence type="ECO:0000256" key="13">
    <source>
        <dbReference type="SAM" id="SignalP"/>
    </source>
</evidence>
<comment type="subcellular location">
    <subcellularLocation>
        <location evidence="10">Endomembrane system</location>
        <topology evidence="10">Single-pass membrane protein</topology>
    </subcellularLocation>
    <subcellularLocation>
        <location evidence="1">Membrane</location>
        <topology evidence="1">Single-pass type I membrane protein</topology>
    </subcellularLocation>
</comment>
<dbReference type="InterPro" id="IPR003137">
    <property type="entry name" value="PA_domain"/>
</dbReference>
<name>A0A7S2VZ07_9STRA</name>
<evidence type="ECO:0000256" key="4">
    <source>
        <dbReference type="ARBA" id="ARBA00022729"/>
    </source>
</evidence>
<proteinExistence type="predicted"/>
<keyword evidence="8 12" id="KW-0472">Membrane</keyword>